<keyword evidence="2" id="KW-0808">Transferase</keyword>
<dbReference type="STRING" id="1408281.Epro_0333"/>
<keyword evidence="3" id="KW-1185">Reference proteome</keyword>
<dbReference type="Gene3D" id="3.90.550.10">
    <property type="entry name" value="Spore Coat Polysaccharide Biosynthesis Protein SpsA, Chain A"/>
    <property type="match status" value="1"/>
</dbReference>
<proteinExistence type="predicted"/>
<dbReference type="PANTHER" id="PTHR47183:SF1">
    <property type="entry name" value="GLUCOSE-1-PHOSPHATE CYTIDYLYLTRANSFERASE"/>
    <property type="match status" value="1"/>
</dbReference>
<evidence type="ECO:0000313" key="2">
    <source>
        <dbReference type="EMBL" id="AKL97712.1"/>
    </source>
</evidence>
<sequence length="257" mass="29713">MKVVILAGGYGTRISEESYLKPKPMIEIGEFPILVHIMKYYSHFGFNDFIICCGYKSFLIKEYFSNYYLHRSDVTFDFSAKNKITIHNNAAEPWKVTLVDTGLNTMTGGRIKRVEKYLEGERFLMTYGDGVCDLDINKLVEFHNINKKTATLTAIQPGGRFGVLNINNNNLIESFEEKKKEDGGWVNGGFMVLEPEIFSLLKDDSTILERDPLEKLAKHNQLAAYKHYGFWQCMDTQRDKHQLEQLWTSGKAPWKIW</sequence>
<dbReference type="Pfam" id="PF00483">
    <property type="entry name" value="NTP_transferase"/>
    <property type="match status" value="1"/>
</dbReference>
<dbReference type="CDD" id="cd02524">
    <property type="entry name" value="G1P_cytidylyltransferase"/>
    <property type="match status" value="1"/>
</dbReference>
<dbReference type="InterPro" id="IPR046981">
    <property type="entry name" value="G1P_cyt_trans"/>
</dbReference>
<dbReference type="EMBL" id="CP009498">
    <property type="protein sequence ID" value="AKL97712.1"/>
    <property type="molecule type" value="Genomic_DNA"/>
</dbReference>
<dbReference type="Proteomes" id="UP000035337">
    <property type="component" value="Chromosome"/>
</dbReference>
<accession>A0A0G3WIK5</accession>
<evidence type="ECO:0000313" key="3">
    <source>
        <dbReference type="Proteomes" id="UP000035337"/>
    </source>
</evidence>
<evidence type="ECO:0000259" key="1">
    <source>
        <dbReference type="Pfam" id="PF00483"/>
    </source>
</evidence>
<dbReference type="GO" id="GO:0009243">
    <property type="term" value="P:O antigen biosynthetic process"/>
    <property type="evidence" value="ECO:0007669"/>
    <property type="project" value="InterPro"/>
</dbReference>
<dbReference type="KEGG" id="epo:Epro_0333"/>
<dbReference type="AlphaFoldDB" id="A0A0G3WIK5"/>
<organism evidence="2 3">
    <name type="scientific">Endomicrobium proavitum</name>
    <dbReference type="NCBI Taxonomy" id="1408281"/>
    <lineage>
        <taxon>Bacteria</taxon>
        <taxon>Pseudomonadati</taxon>
        <taxon>Elusimicrobiota</taxon>
        <taxon>Endomicrobiia</taxon>
        <taxon>Endomicrobiales</taxon>
        <taxon>Endomicrobiaceae</taxon>
        <taxon>Endomicrobium</taxon>
    </lineage>
</organism>
<gene>
    <name evidence="2" type="primary">rfbF</name>
    <name evidence="2" type="ORF">Epro_0333</name>
</gene>
<name>A0A0G3WIK5_9BACT</name>
<dbReference type="NCBIfam" id="TIGR02623">
    <property type="entry name" value="G1P_cyt_trans"/>
    <property type="match status" value="1"/>
</dbReference>
<dbReference type="OrthoDB" id="9801899at2"/>
<dbReference type="GO" id="GO:0047343">
    <property type="term" value="F:glucose-1-phosphate cytidylyltransferase activity"/>
    <property type="evidence" value="ECO:0007669"/>
    <property type="project" value="InterPro"/>
</dbReference>
<dbReference type="PATRIC" id="fig|1408281.3.peg.346"/>
<dbReference type="PANTHER" id="PTHR47183">
    <property type="entry name" value="GLUCOSE-1-PHOSPHATE CYTIDYLYLTRANSFERASE-RELATED"/>
    <property type="match status" value="1"/>
</dbReference>
<reference evidence="2 3" key="1">
    <citation type="submission" date="2014-09" db="EMBL/GenBank/DDBJ databases">
        <title>Complete genome sequence of Endomicrobium proavitum.</title>
        <authorList>
            <person name="Zheng H."/>
        </authorList>
    </citation>
    <scope>NUCLEOTIDE SEQUENCE [LARGE SCALE GENOMIC DNA]</scope>
    <source>
        <strain evidence="2 3">Rsa215</strain>
    </source>
</reference>
<dbReference type="InterPro" id="IPR029044">
    <property type="entry name" value="Nucleotide-diphossugar_trans"/>
</dbReference>
<dbReference type="InterPro" id="IPR005835">
    <property type="entry name" value="NTP_transferase_dom"/>
</dbReference>
<dbReference type="SUPFAM" id="SSF53448">
    <property type="entry name" value="Nucleotide-diphospho-sugar transferases"/>
    <property type="match status" value="1"/>
</dbReference>
<protein>
    <submittedName>
        <fullName evidence="2">Glucose-1-phosphate cytidylyltransferase</fullName>
    </submittedName>
</protein>
<dbReference type="RefSeq" id="WP_052569999.1">
    <property type="nucleotide sequence ID" value="NZ_CP009498.1"/>
</dbReference>
<dbReference type="InterPro" id="IPR013446">
    <property type="entry name" value="G1P_cyt_trans-like"/>
</dbReference>
<keyword evidence="2" id="KW-0548">Nucleotidyltransferase</keyword>
<feature type="domain" description="Nucleotidyl transferase" evidence="1">
    <location>
        <begin position="2"/>
        <end position="212"/>
    </location>
</feature>